<dbReference type="NCBIfam" id="NF008187">
    <property type="entry name" value="PRK10939.1"/>
    <property type="match status" value="1"/>
</dbReference>
<feature type="domain" description="Carbohydrate kinase FGGY C-terminal" evidence="7">
    <location>
        <begin position="292"/>
        <end position="466"/>
    </location>
</feature>
<dbReference type="InterPro" id="IPR000577">
    <property type="entry name" value="Carb_kinase_FGGY"/>
</dbReference>
<dbReference type="SUPFAM" id="SSF53067">
    <property type="entry name" value="Actin-like ATPase domain"/>
    <property type="match status" value="2"/>
</dbReference>
<dbReference type="HAMAP" id="MF_02053">
    <property type="entry name" value="LsrK"/>
    <property type="match status" value="1"/>
</dbReference>
<dbReference type="PIRSF" id="PIRSF000538">
    <property type="entry name" value="GlpK"/>
    <property type="match status" value="1"/>
</dbReference>
<dbReference type="EMBL" id="NRQY01000001">
    <property type="protein sequence ID" value="RUT65827.1"/>
    <property type="molecule type" value="Genomic_DNA"/>
</dbReference>
<protein>
    <recommendedName>
        <fullName evidence="5">Autoinducer-2 kinase</fullName>
        <shortName evidence="5">AI-2 kinase</shortName>
        <ecNumber evidence="5">2.7.1.189</ecNumber>
    </recommendedName>
</protein>
<proteinExistence type="inferred from homology"/>
<keyword evidence="2 5" id="KW-0963">Cytoplasm</keyword>
<evidence type="ECO:0000256" key="2">
    <source>
        <dbReference type="ARBA" id="ARBA00022490"/>
    </source>
</evidence>
<dbReference type="EC" id="2.7.1.189" evidence="5"/>
<evidence type="ECO:0000259" key="7">
    <source>
        <dbReference type="Pfam" id="PF02782"/>
    </source>
</evidence>
<dbReference type="Pfam" id="PF00370">
    <property type="entry name" value="FGGY_N"/>
    <property type="match status" value="1"/>
</dbReference>
<evidence type="ECO:0000256" key="1">
    <source>
        <dbReference type="ARBA" id="ARBA00009156"/>
    </source>
</evidence>
<evidence type="ECO:0000256" key="4">
    <source>
        <dbReference type="ARBA" id="ARBA00022777"/>
    </source>
</evidence>
<dbReference type="InterPro" id="IPR043129">
    <property type="entry name" value="ATPase_NBD"/>
</dbReference>
<dbReference type="PANTHER" id="PTHR43095">
    <property type="entry name" value="SUGAR KINASE"/>
    <property type="match status" value="1"/>
</dbReference>
<dbReference type="GO" id="GO:0009372">
    <property type="term" value="P:quorum sensing"/>
    <property type="evidence" value="ECO:0007669"/>
    <property type="project" value="InterPro"/>
</dbReference>
<dbReference type="InterPro" id="IPR018484">
    <property type="entry name" value="FGGY_N"/>
</dbReference>
<comment type="function">
    <text evidence="5">Catalyzes the phosphorylation of autoinducer-2 (AI-2) to phospho-AI-2, which subsequently inactivates the transcriptional regulator LsrR and leads to the transcription of the lsr operon. Phosphorylates the ring-open form of (S)-4,5-dihydroxypentane-2,3-dione (DPD), which is the precursor to all AI-2 signaling molecules, at the C5 position.</text>
</comment>
<feature type="domain" description="Carbohydrate kinase FGGY N-terminal" evidence="6">
    <location>
        <begin position="13"/>
        <end position="260"/>
    </location>
</feature>
<comment type="catalytic activity">
    <reaction evidence="5">
        <text>(S)-4,5-dihydroxypentane-2,3-dione + ATP = (2S)-2-hydroxy-3,4-dioxopentyl phosphate + ADP + H(+)</text>
        <dbReference type="Rhea" id="RHEA:15377"/>
        <dbReference type="ChEBI" id="CHEBI:15378"/>
        <dbReference type="ChEBI" id="CHEBI:29484"/>
        <dbReference type="ChEBI" id="CHEBI:30616"/>
        <dbReference type="ChEBI" id="CHEBI:71677"/>
        <dbReference type="ChEBI" id="CHEBI:456216"/>
        <dbReference type="EC" id="2.7.1.189"/>
    </reaction>
</comment>
<organism evidence="8 9">
    <name type="scientific">Morganella morganii</name>
    <name type="common">Proteus morganii</name>
    <dbReference type="NCBI Taxonomy" id="582"/>
    <lineage>
        <taxon>Bacteria</taxon>
        <taxon>Pseudomonadati</taxon>
        <taxon>Pseudomonadota</taxon>
        <taxon>Gammaproteobacteria</taxon>
        <taxon>Enterobacterales</taxon>
        <taxon>Morganellaceae</taxon>
        <taxon>Morganella</taxon>
    </lineage>
</organism>
<comment type="similarity">
    <text evidence="1 5">Belongs to the FGGY kinase family.</text>
</comment>
<evidence type="ECO:0000259" key="6">
    <source>
        <dbReference type="Pfam" id="PF00370"/>
    </source>
</evidence>
<dbReference type="GO" id="GO:0005737">
    <property type="term" value="C:cytoplasm"/>
    <property type="evidence" value="ECO:0007669"/>
    <property type="project" value="UniProtKB-SubCell"/>
</dbReference>
<dbReference type="InterPro" id="IPR018485">
    <property type="entry name" value="FGGY_C"/>
</dbReference>
<dbReference type="InterPro" id="IPR050406">
    <property type="entry name" value="FGGY_Carb_Kinase"/>
</dbReference>
<evidence type="ECO:0000256" key="5">
    <source>
        <dbReference type="HAMAP-Rule" id="MF_02053"/>
    </source>
</evidence>
<dbReference type="AlphaFoldDB" id="A0A433ZUN2"/>
<evidence type="ECO:0000313" key="9">
    <source>
        <dbReference type="Proteomes" id="UP000286908"/>
    </source>
</evidence>
<dbReference type="GO" id="GO:0005975">
    <property type="term" value="P:carbohydrate metabolic process"/>
    <property type="evidence" value="ECO:0007669"/>
    <property type="project" value="InterPro"/>
</dbReference>
<dbReference type="Pfam" id="PF02782">
    <property type="entry name" value="FGGY_C"/>
    <property type="match status" value="1"/>
</dbReference>
<dbReference type="Proteomes" id="UP000286908">
    <property type="component" value="Unassembled WGS sequence"/>
</dbReference>
<gene>
    <name evidence="5" type="primary">lsrK</name>
    <name evidence="8" type="ORF">CKG00_05020</name>
</gene>
<keyword evidence="4 5" id="KW-0418">Kinase</keyword>
<dbReference type="PANTHER" id="PTHR43095:SF1">
    <property type="entry name" value="AUTOINDUCER-2 KINASE"/>
    <property type="match status" value="1"/>
</dbReference>
<evidence type="ECO:0000313" key="8">
    <source>
        <dbReference type="EMBL" id="RUT65827.1"/>
    </source>
</evidence>
<name>A0A433ZUN2_MORMO</name>
<comment type="caution">
    <text evidence="8">The sequence shown here is derived from an EMBL/GenBank/DDBJ whole genome shotgun (WGS) entry which is preliminary data.</text>
</comment>
<dbReference type="GO" id="GO:0071518">
    <property type="term" value="F:autoinducer-2 kinase activity"/>
    <property type="evidence" value="ECO:0007669"/>
    <property type="project" value="UniProtKB-UniRule"/>
</dbReference>
<reference evidence="8 9" key="1">
    <citation type="submission" date="2017-08" db="EMBL/GenBank/DDBJ databases">
        <title>Draft genome sequence of pheromone producing symbiont Morganella morganii, of the female New Zealand grass grub Costelytra giveni.</title>
        <authorList>
            <person name="Laugraud A."/>
            <person name="Young S.D."/>
            <person name="Hurst M.H."/>
        </authorList>
    </citation>
    <scope>NUCLEOTIDE SEQUENCE [LARGE SCALE GENOMIC DNA]</scope>
    <source>
        <strain evidence="8 9">MMsCG</strain>
    </source>
</reference>
<evidence type="ECO:0000256" key="3">
    <source>
        <dbReference type="ARBA" id="ARBA00022679"/>
    </source>
</evidence>
<dbReference type="InterPro" id="IPR033676">
    <property type="entry name" value="AI-2_kinase"/>
</dbReference>
<dbReference type="CDD" id="cd07775">
    <property type="entry name" value="ASKHA_NBD_FGGY_AI-2K"/>
    <property type="match status" value="1"/>
</dbReference>
<accession>A0A433ZUN2</accession>
<keyword evidence="3 5" id="KW-0808">Transferase</keyword>
<comment type="subcellular location">
    <subcellularLocation>
        <location evidence="5">Cytoplasm</location>
    </subcellularLocation>
</comment>
<dbReference type="Gene3D" id="3.30.420.40">
    <property type="match status" value="2"/>
</dbReference>
<dbReference type="OrthoDB" id="9805576at2"/>
<sequence length="531" mass="57216">MNQITGSSSSEKYLMALDAGTGSIRAVIFDLNGNQVAVGQAEWRHNELPDVPGSMEFDLPVNWQLACHCIALALKNAGLPATAIAGVAACSMREGIVLYDRSGEPIWACANVDARSSHEVSELKELYDNTFEYDVYQCSGQTLALGAMPRLLWLAHHRPDIYRQAGTLTMISDWLACKLTGELAVDPSNAGTTGMLDLKTRDWRPGLLEMAGLRADILSPVKETGTVLGYITANAARESGLAEGTPVVMGGGDVQLGCLGLGVVRPGQTAVLGGTFWQQVVNLPAPVTDPDMNTRINPHVIPGMVQAESISFFTGLTMRWFRDAFCAEEKIIAERLGVDTYSLLEDMAARVPAGSHGIMPIFSDVMRFKSWYHAAPSFINLSIDAEKSNKASLFRALEENAAIVSSLNLDLIARFSGVKADSLVFAGGGSKGKLWSQILADVTGVPVRVPVVKEATALGCAIAAGAGVGLYDDMVTAGERLVQWQHEYQPNPAHREVYDKAKQNWQKVYADQLTLVDSGLTTSMWKAPGLK</sequence>